<feature type="transmembrane region" description="Helical" evidence="1">
    <location>
        <begin position="70"/>
        <end position="88"/>
    </location>
</feature>
<keyword evidence="1" id="KW-1133">Transmembrane helix</keyword>
<keyword evidence="3" id="KW-1185">Reference proteome</keyword>
<feature type="transmembrane region" description="Helical" evidence="1">
    <location>
        <begin position="41"/>
        <end position="64"/>
    </location>
</feature>
<dbReference type="InterPro" id="IPR032126">
    <property type="entry name" value="LydA_holin"/>
</dbReference>
<comment type="caution">
    <text evidence="2">The sequence shown here is derived from an EMBL/GenBank/DDBJ whole genome shotgun (WGS) entry which is preliminary data.</text>
</comment>
<dbReference type="RefSeq" id="WP_261413565.1">
    <property type="nucleotide sequence ID" value="NZ_CAMKID010000002.1"/>
</dbReference>
<evidence type="ECO:0000313" key="2">
    <source>
        <dbReference type="EMBL" id="MEX3172686.1"/>
    </source>
</evidence>
<sequence length="104" mass="11400">MLLTDKTVFDLSAMAFISLWGGMISFFLEEENKNESSKRKSILSMLMKIMTSSFVGILAGLFAIDSGYTTSLTLCLAGIAGSMGSVLLNKVQQRLIDLIERKLP</sequence>
<feature type="transmembrane region" description="Helical" evidence="1">
    <location>
        <begin position="12"/>
        <end position="29"/>
    </location>
</feature>
<dbReference type="Pfam" id="PF16083">
    <property type="entry name" value="Phage_holin_3_3"/>
    <property type="match status" value="1"/>
</dbReference>
<evidence type="ECO:0000313" key="3">
    <source>
        <dbReference type="Proteomes" id="UP001558101"/>
    </source>
</evidence>
<protein>
    <submittedName>
        <fullName evidence="2">Phage holin family protein</fullName>
    </submittedName>
</protein>
<keyword evidence="1" id="KW-0812">Transmembrane</keyword>
<gene>
    <name evidence="2" type="ORF">AB4M04_11375</name>
</gene>
<name>A0ABV3UKC2_9GAMM</name>
<dbReference type="EMBL" id="JBFQXQ010000001">
    <property type="protein sequence ID" value="MEX3172686.1"/>
    <property type="molecule type" value="Genomic_DNA"/>
</dbReference>
<accession>A0ABV3UKC2</accession>
<evidence type="ECO:0000256" key="1">
    <source>
        <dbReference type="SAM" id="Phobius"/>
    </source>
</evidence>
<reference evidence="2 3" key="1">
    <citation type="submission" date="2024-07" db="EMBL/GenBank/DDBJ databases">
        <title>Genomes of novel Serratia strains from suburban soil.</title>
        <authorList>
            <person name="Markert E.X."/>
            <person name="Severe K."/>
            <person name="Severe L."/>
            <person name="Twing K.I."/>
            <person name="Ward L.M."/>
        </authorList>
    </citation>
    <scope>NUCLEOTIDE SEQUENCE [LARGE SCALE GENOMIC DNA]</scope>
    <source>
        <strain evidence="2 3">3C-UT</strain>
    </source>
</reference>
<organism evidence="2 3">
    <name type="scientific">Serratia quinivorans</name>
    <dbReference type="NCBI Taxonomy" id="137545"/>
    <lineage>
        <taxon>Bacteria</taxon>
        <taxon>Pseudomonadati</taxon>
        <taxon>Pseudomonadota</taxon>
        <taxon>Gammaproteobacteria</taxon>
        <taxon>Enterobacterales</taxon>
        <taxon>Yersiniaceae</taxon>
        <taxon>Serratia</taxon>
    </lineage>
</organism>
<keyword evidence="1" id="KW-0472">Membrane</keyword>
<dbReference type="Proteomes" id="UP001558101">
    <property type="component" value="Unassembled WGS sequence"/>
</dbReference>
<proteinExistence type="predicted"/>